<dbReference type="AlphaFoldDB" id="A0A7S1PK47"/>
<name>A0A7S1PK47_9EUKA</name>
<gene>
    <name evidence="3" type="ORF">PCOS0759_LOCUS7895</name>
</gene>
<keyword evidence="2" id="KW-0472">Membrane</keyword>
<feature type="transmembrane region" description="Helical" evidence="2">
    <location>
        <begin position="97"/>
        <end position="116"/>
    </location>
</feature>
<evidence type="ECO:0000256" key="2">
    <source>
        <dbReference type="SAM" id="Phobius"/>
    </source>
</evidence>
<feature type="transmembrane region" description="Helical" evidence="2">
    <location>
        <begin position="469"/>
        <end position="493"/>
    </location>
</feature>
<evidence type="ECO:0000256" key="1">
    <source>
        <dbReference type="SAM" id="MobiDB-lite"/>
    </source>
</evidence>
<feature type="transmembrane region" description="Helical" evidence="2">
    <location>
        <begin position="500"/>
        <end position="519"/>
    </location>
</feature>
<keyword evidence="2" id="KW-1133">Transmembrane helix</keyword>
<feature type="region of interest" description="Disordered" evidence="1">
    <location>
        <begin position="308"/>
        <end position="339"/>
    </location>
</feature>
<evidence type="ECO:0000313" key="3">
    <source>
        <dbReference type="EMBL" id="CAD9084641.1"/>
    </source>
</evidence>
<organism evidence="3">
    <name type="scientific">Percolomonas cosmopolitus</name>
    <dbReference type="NCBI Taxonomy" id="63605"/>
    <lineage>
        <taxon>Eukaryota</taxon>
        <taxon>Discoba</taxon>
        <taxon>Heterolobosea</taxon>
        <taxon>Tetramitia</taxon>
        <taxon>Eutetramitia</taxon>
        <taxon>Percolomonadidae</taxon>
        <taxon>Percolomonas</taxon>
    </lineage>
</organism>
<reference evidence="3" key="1">
    <citation type="submission" date="2021-01" db="EMBL/GenBank/DDBJ databases">
        <authorList>
            <person name="Corre E."/>
            <person name="Pelletier E."/>
            <person name="Niang G."/>
            <person name="Scheremetjew M."/>
            <person name="Finn R."/>
            <person name="Kale V."/>
            <person name="Holt S."/>
            <person name="Cochrane G."/>
            <person name="Meng A."/>
            <person name="Brown T."/>
            <person name="Cohen L."/>
        </authorList>
    </citation>
    <scope>NUCLEOTIDE SEQUENCE</scope>
    <source>
        <strain evidence="3">WS</strain>
    </source>
</reference>
<feature type="transmembrane region" description="Helical" evidence="2">
    <location>
        <begin position="539"/>
        <end position="558"/>
    </location>
</feature>
<feature type="transmembrane region" description="Helical" evidence="2">
    <location>
        <begin position="14"/>
        <end position="33"/>
    </location>
</feature>
<protein>
    <submittedName>
        <fullName evidence="3">Uncharacterized protein</fullName>
    </submittedName>
</protein>
<dbReference type="EMBL" id="HBGD01009600">
    <property type="protein sequence ID" value="CAD9084641.1"/>
    <property type="molecule type" value="Transcribed_RNA"/>
</dbReference>
<feature type="transmembrane region" description="Helical" evidence="2">
    <location>
        <begin position="443"/>
        <end position="463"/>
    </location>
</feature>
<accession>A0A7S1PK47</accession>
<feature type="transmembrane region" description="Helical" evidence="2">
    <location>
        <begin position="152"/>
        <end position="177"/>
    </location>
</feature>
<feature type="transmembrane region" description="Helical" evidence="2">
    <location>
        <begin position="189"/>
        <end position="209"/>
    </location>
</feature>
<feature type="transmembrane region" description="Helical" evidence="2">
    <location>
        <begin position="403"/>
        <end position="431"/>
    </location>
</feature>
<proteinExistence type="predicted"/>
<dbReference type="InterPro" id="IPR036259">
    <property type="entry name" value="MFS_trans_sf"/>
</dbReference>
<feature type="transmembrane region" description="Helical" evidence="2">
    <location>
        <begin position="363"/>
        <end position="383"/>
    </location>
</feature>
<feature type="transmembrane region" description="Helical" evidence="2">
    <location>
        <begin position="53"/>
        <end position="77"/>
    </location>
</feature>
<feature type="transmembrane region" description="Helical" evidence="2">
    <location>
        <begin position="224"/>
        <end position="243"/>
    </location>
</feature>
<dbReference type="SUPFAM" id="SSF103473">
    <property type="entry name" value="MFS general substrate transporter"/>
    <property type="match status" value="2"/>
</dbReference>
<sequence>MPTLFETHNKVFDYGFPAVLACLYSLFILFEVFRPSFPLFYKWRFRLNRITAFLSLALIKGFQAMVRHFAFAASWNINKETEETSMNNLLFGYDMRLPIVLNLFFIAFGCLFFGIVSKFVRSLKWVLLSCVVFQFLSAYLMAFLVQRGENHLVVYILHIILSTMYGMFEGLTQVCIYKFCILWYEQKREYAILSVYIGTELLFELWFGLELNTIIFELTHKVETMLYVSATLLMLSTLGITLLKERPSLVDDTHYYVHMADRYLRWKVNFEAGNAASHELADVFDEELKHEEDSEGFVKMSGNTDEIDEPHILSSPPTPPTPADEIPSHTNGEHVHDEHELDEHHHFPDLYDKEQADMRSFHLVDVLSNAQLWILCMACFVSGALRDQMRATIIRVQDHADGLWAPIALQFLSLIGYAAIITSLVVHIFIFSGKRAGQVFNPSTVMFVASVFCLVGRAVFLFASEHVLIVGIACLMLSFFGRIIIDCALSFAIFDIAGGYKYIGLTAGLMWGSFHLGLVSNVFLYDVAFPSTSRLMDEIMFVIFDVILVAIFVVSMTIRCCTKPKAKAADIALLWSPEAQMTKK</sequence>
<feature type="transmembrane region" description="Helical" evidence="2">
    <location>
        <begin position="125"/>
        <end position="146"/>
    </location>
</feature>
<keyword evidence="2" id="KW-0812">Transmembrane</keyword>